<dbReference type="PANTHER" id="PTHR34856:SF2">
    <property type="entry name" value="PROTEIN NRFD"/>
    <property type="match status" value="1"/>
</dbReference>
<evidence type="ECO:0000256" key="7">
    <source>
        <dbReference type="SAM" id="Phobius"/>
    </source>
</evidence>
<evidence type="ECO:0000256" key="5">
    <source>
        <dbReference type="ARBA" id="ARBA00022989"/>
    </source>
</evidence>
<dbReference type="InterPro" id="IPR052049">
    <property type="entry name" value="Electron_transfer_protein"/>
</dbReference>
<keyword evidence="9" id="KW-1185">Reference proteome</keyword>
<evidence type="ECO:0000256" key="4">
    <source>
        <dbReference type="ARBA" id="ARBA00022692"/>
    </source>
</evidence>
<feature type="transmembrane region" description="Helical" evidence="7">
    <location>
        <begin position="147"/>
        <end position="170"/>
    </location>
</feature>
<feature type="transmembrane region" description="Helical" evidence="7">
    <location>
        <begin position="290"/>
        <end position="311"/>
    </location>
</feature>
<dbReference type="InterPro" id="IPR005614">
    <property type="entry name" value="NrfD-like"/>
</dbReference>
<evidence type="ECO:0000313" key="9">
    <source>
        <dbReference type="Proteomes" id="UP000501602"/>
    </source>
</evidence>
<comment type="similarity">
    <text evidence="2">Belongs to the NrfD family.</text>
</comment>
<organism evidence="8 9">
    <name type="scientific">Ferrimonas lipolytica</name>
    <dbReference type="NCBI Taxonomy" id="2724191"/>
    <lineage>
        <taxon>Bacteria</taxon>
        <taxon>Pseudomonadati</taxon>
        <taxon>Pseudomonadota</taxon>
        <taxon>Gammaproteobacteria</taxon>
        <taxon>Alteromonadales</taxon>
        <taxon>Ferrimonadaceae</taxon>
        <taxon>Ferrimonas</taxon>
    </lineage>
</organism>
<evidence type="ECO:0000256" key="2">
    <source>
        <dbReference type="ARBA" id="ARBA00008929"/>
    </source>
</evidence>
<evidence type="ECO:0000256" key="1">
    <source>
        <dbReference type="ARBA" id="ARBA00004651"/>
    </source>
</evidence>
<keyword evidence="6 7" id="KW-0472">Membrane</keyword>
<dbReference type="Gene3D" id="1.20.1630.10">
    <property type="entry name" value="Formate dehydrogenase/DMSO reductase domain"/>
    <property type="match status" value="1"/>
</dbReference>
<evidence type="ECO:0000313" key="8">
    <source>
        <dbReference type="EMBL" id="QIZ77528.1"/>
    </source>
</evidence>
<dbReference type="PANTHER" id="PTHR34856">
    <property type="entry name" value="PROTEIN NRFD"/>
    <property type="match status" value="1"/>
</dbReference>
<name>A0A6H1UFC8_9GAMM</name>
<comment type="subcellular location">
    <subcellularLocation>
        <location evidence="1">Cell membrane</location>
        <topology evidence="1">Multi-pass membrane protein</topology>
    </subcellularLocation>
</comment>
<dbReference type="GO" id="GO:0005886">
    <property type="term" value="C:plasma membrane"/>
    <property type="evidence" value="ECO:0007669"/>
    <property type="project" value="UniProtKB-SubCell"/>
</dbReference>
<proteinExistence type="inferred from homology"/>
<sequence>MDTAVNAVLHFDNLIWHWPIAIYLFLAGVSAGAVLISILFKRRATSLGNDPAHSSIVRAMALIAPVSVILGLAILVVDLSKPLEFWKMMIYGNPSSVMFWGVWGLSVYIGVLMLYLMAIFHEPMEVFAHFISPLTHLINLVRRWDKYLETAMVVLAIGIGAYTGLLLSALKAYPLLNNPLLPVLFLVSGLSSGAAATLLFAVLCFDGTNQPEEIKFIHKIEKPVLAMELALLALFFVGLSFGGAGSMKALTTALNNDFWSVIFWGFVIGGGIALPWLLQWLLPESLTHHRYFVSFCCILSLSGVFALRHFMLYTGQMVPA</sequence>
<keyword evidence="3" id="KW-1003">Cell membrane</keyword>
<gene>
    <name evidence="8" type="primary">nrfD</name>
    <name evidence="8" type="ORF">HER31_11890</name>
</gene>
<feature type="transmembrane region" description="Helical" evidence="7">
    <location>
        <begin position="182"/>
        <end position="205"/>
    </location>
</feature>
<keyword evidence="4 7" id="KW-0812">Transmembrane</keyword>
<keyword evidence="5 7" id="KW-1133">Transmembrane helix</keyword>
<evidence type="ECO:0000256" key="6">
    <source>
        <dbReference type="ARBA" id="ARBA00023136"/>
    </source>
</evidence>
<feature type="transmembrane region" description="Helical" evidence="7">
    <location>
        <begin position="20"/>
        <end position="40"/>
    </location>
</feature>
<protein>
    <submittedName>
        <fullName evidence="8">Polysulfide reductase NrfD</fullName>
    </submittedName>
</protein>
<dbReference type="EMBL" id="CP051180">
    <property type="protein sequence ID" value="QIZ77528.1"/>
    <property type="molecule type" value="Genomic_DNA"/>
</dbReference>
<dbReference type="Pfam" id="PF03916">
    <property type="entry name" value="NrfD"/>
    <property type="match status" value="1"/>
</dbReference>
<evidence type="ECO:0000256" key="3">
    <source>
        <dbReference type="ARBA" id="ARBA00022475"/>
    </source>
</evidence>
<feature type="transmembrane region" description="Helical" evidence="7">
    <location>
        <begin position="225"/>
        <end position="246"/>
    </location>
</feature>
<dbReference type="AlphaFoldDB" id="A0A6H1UFC8"/>
<feature type="transmembrane region" description="Helical" evidence="7">
    <location>
        <begin position="60"/>
        <end position="77"/>
    </location>
</feature>
<reference evidence="8 9" key="1">
    <citation type="submission" date="2020-04" db="EMBL/GenBank/DDBJ databases">
        <title>Ferrimonas sp. S7 isolated from sea water.</title>
        <authorList>
            <person name="Bae S.S."/>
            <person name="Baek K."/>
        </authorList>
    </citation>
    <scope>NUCLEOTIDE SEQUENCE [LARGE SCALE GENOMIC DNA]</scope>
    <source>
        <strain evidence="8 9">S7</strain>
    </source>
</reference>
<dbReference type="KEGG" id="fes:HER31_11890"/>
<dbReference type="Proteomes" id="UP000501602">
    <property type="component" value="Chromosome"/>
</dbReference>
<feature type="transmembrane region" description="Helical" evidence="7">
    <location>
        <begin position="258"/>
        <end position="278"/>
    </location>
</feature>
<dbReference type="RefSeq" id="WP_168660788.1">
    <property type="nucleotide sequence ID" value="NZ_CP051180.1"/>
</dbReference>
<feature type="transmembrane region" description="Helical" evidence="7">
    <location>
        <begin position="97"/>
        <end position="120"/>
    </location>
</feature>
<accession>A0A6H1UFC8</accession>